<dbReference type="HOGENOM" id="CLU_2094038_0_0_3"/>
<gene>
    <name evidence="1" type="ORF">MICAG_90008</name>
</gene>
<evidence type="ECO:0000313" key="1">
    <source>
        <dbReference type="EMBL" id="CCI29594.1"/>
    </source>
</evidence>
<dbReference type="EMBL" id="CAIN01000469">
    <property type="protein sequence ID" value="CCI29594.1"/>
    <property type="molecule type" value="Genomic_DNA"/>
</dbReference>
<accession>I4I5M0</accession>
<comment type="caution">
    <text evidence="1">The sequence shown here is derived from an EMBL/GenBank/DDBJ whole genome shotgun (WGS) entry which is preliminary data.</text>
</comment>
<dbReference type="Proteomes" id="UP000005291">
    <property type="component" value="Unassembled WGS sequence"/>
</dbReference>
<name>I4I5M0_MICAE</name>
<proteinExistence type="predicted"/>
<reference evidence="1 2" key="1">
    <citation type="submission" date="2012-04" db="EMBL/GenBank/DDBJ databases">
        <authorList>
            <person name="Genoscope - CEA"/>
        </authorList>
    </citation>
    <scope>NUCLEOTIDE SEQUENCE [LARGE SCALE GENOMIC DNA]</scope>
    <source>
        <strain evidence="1 2">9808</strain>
    </source>
</reference>
<evidence type="ECO:0000313" key="2">
    <source>
        <dbReference type="Proteomes" id="UP000005291"/>
    </source>
</evidence>
<protein>
    <recommendedName>
        <fullName evidence="3">DUF2281 domain-containing protein</fullName>
    </recommendedName>
</protein>
<evidence type="ECO:0008006" key="3">
    <source>
        <dbReference type="Google" id="ProtNLM"/>
    </source>
</evidence>
<sequence>MRRKFLVCCILGKISIGVPLLNEPLCYNITQVQKIESKTMTVKELIQTAIDNLPEEQLDELYQLIKNFTASKNNLLEEKPSLFKRHFPVENMVGKAKILGDMVSPIVDEEDWECLK</sequence>
<organism evidence="1 2">
    <name type="scientific">Microcystis aeruginosa PCC 9808</name>
    <dbReference type="NCBI Taxonomy" id="1160284"/>
    <lineage>
        <taxon>Bacteria</taxon>
        <taxon>Bacillati</taxon>
        <taxon>Cyanobacteriota</taxon>
        <taxon>Cyanophyceae</taxon>
        <taxon>Oscillatoriophycideae</taxon>
        <taxon>Chroococcales</taxon>
        <taxon>Microcystaceae</taxon>
        <taxon>Microcystis</taxon>
    </lineage>
</organism>
<dbReference type="AlphaFoldDB" id="I4I5M0"/>